<gene>
    <name evidence="1" type="ORF">AMTR_s00079p00052650</name>
</gene>
<dbReference type="Proteomes" id="UP000017836">
    <property type="component" value="Unassembled WGS sequence"/>
</dbReference>
<dbReference type="AlphaFoldDB" id="W1P7N9"/>
<dbReference type="HOGENOM" id="CLU_2213493_0_0_1"/>
<name>W1P7N9_AMBTC</name>
<keyword evidence="2" id="KW-1185">Reference proteome</keyword>
<sequence>MPPIDAPSTSVLQVDLGIEENSSSSSFEGTLTLRTKRRCSYTPTGTHQRKRQLMATDIMVEAMACTLKEWAAASSSKCNNDPAMAAAAQARKDRACGSSKLCGRGKK</sequence>
<evidence type="ECO:0000313" key="1">
    <source>
        <dbReference type="EMBL" id="ERN03948.1"/>
    </source>
</evidence>
<protein>
    <submittedName>
        <fullName evidence="1">Uncharacterized protein</fullName>
    </submittedName>
</protein>
<dbReference type="Gramene" id="ERN03948">
    <property type="protein sequence ID" value="ERN03948"/>
    <property type="gene ID" value="AMTR_s00079p00052650"/>
</dbReference>
<organism evidence="1 2">
    <name type="scientific">Amborella trichopoda</name>
    <dbReference type="NCBI Taxonomy" id="13333"/>
    <lineage>
        <taxon>Eukaryota</taxon>
        <taxon>Viridiplantae</taxon>
        <taxon>Streptophyta</taxon>
        <taxon>Embryophyta</taxon>
        <taxon>Tracheophyta</taxon>
        <taxon>Spermatophyta</taxon>
        <taxon>Magnoliopsida</taxon>
        <taxon>Amborellales</taxon>
        <taxon>Amborellaceae</taxon>
        <taxon>Amborella</taxon>
    </lineage>
</organism>
<dbReference type="EMBL" id="KI394313">
    <property type="protein sequence ID" value="ERN03948.1"/>
    <property type="molecule type" value="Genomic_DNA"/>
</dbReference>
<proteinExistence type="predicted"/>
<reference evidence="2" key="1">
    <citation type="journal article" date="2013" name="Science">
        <title>The Amborella genome and the evolution of flowering plants.</title>
        <authorList>
            <consortium name="Amborella Genome Project"/>
        </authorList>
    </citation>
    <scope>NUCLEOTIDE SEQUENCE [LARGE SCALE GENOMIC DNA]</scope>
</reference>
<accession>W1P7N9</accession>
<evidence type="ECO:0000313" key="2">
    <source>
        <dbReference type="Proteomes" id="UP000017836"/>
    </source>
</evidence>